<comment type="caution">
    <text evidence="1">The sequence shown here is derived from an EMBL/GenBank/DDBJ whole genome shotgun (WGS) entry which is preliminary data.</text>
</comment>
<protein>
    <submittedName>
        <fullName evidence="1">Uncharacterized protein</fullName>
    </submittedName>
</protein>
<dbReference type="RefSeq" id="WP_039645570.1">
    <property type="nucleotide sequence ID" value="NZ_JXBL01000001.1"/>
</dbReference>
<proteinExistence type="predicted"/>
<evidence type="ECO:0000313" key="1">
    <source>
        <dbReference type="EMBL" id="KIE42734.1"/>
    </source>
</evidence>
<organism evidence="1 2">
    <name type="scientific">Geobacter soli</name>
    <dbReference type="NCBI Taxonomy" id="1510391"/>
    <lineage>
        <taxon>Bacteria</taxon>
        <taxon>Pseudomonadati</taxon>
        <taxon>Thermodesulfobacteriota</taxon>
        <taxon>Desulfuromonadia</taxon>
        <taxon>Geobacterales</taxon>
        <taxon>Geobacteraceae</taxon>
        <taxon>Geobacter</taxon>
    </lineage>
</organism>
<dbReference type="Proteomes" id="UP000031433">
    <property type="component" value="Unassembled WGS sequence"/>
</dbReference>
<keyword evidence="2" id="KW-1185">Reference proteome</keyword>
<evidence type="ECO:0000313" key="2">
    <source>
        <dbReference type="Proteomes" id="UP000031433"/>
    </source>
</evidence>
<accession>A0A0C1TPH2</accession>
<gene>
    <name evidence="1" type="ORF">SE37_08860</name>
</gene>
<sequence>MAGKEITVIFYQQNHVRDNWKVDLQGPESQRFFGTLADDLSRSGVILKRAVNDGFTIDINSYNDLLNAVRISSPTDGFANVCVGHVIGQSPNLDLLDDIRRAVTRIAFAPETVPPEDHNRKVCHNCGCGC</sequence>
<name>A0A0C1TPH2_9BACT</name>
<reference evidence="1 2" key="1">
    <citation type="submission" date="2015-01" db="EMBL/GenBank/DDBJ databases">
        <title>Genome sequence of the anaerobic bacterium Geobacter soli GSS01, a dissimilatory Fe(III) reducer from soil.</title>
        <authorList>
            <person name="Yang G."/>
            <person name="Zhou S."/>
        </authorList>
    </citation>
    <scope>NUCLEOTIDE SEQUENCE [LARGE SCALE GENOMIC DNA]</scope>
    <source>
        <strain evidence="1 2">GSS01</strain>
    </source>
</reference>
<dbReference type="EMBL" id="JXBL01000001">
    <property type="protein sequence ID" value="KIE42734.1"/>
    <property type="molecule type" value="Genomic_DNA"/>
</dbReference>
<dbReference type="AlphaFoldDB" id="A0A0C1TPH2"/>